<organism evidence="1 2">
    <name type="scientific">Lindgomyces ingoldianus</name>
    <dbReference type="NCBI Taxonomy" id="673940"/>
    <lineage>
        <taxon>Eukaryota</taxon>
        <taxon>Fungi</taxon>
        <taxon>Dikarya</taxon>
        <taxon>Ascomycota</taxon>
        <taxon>Pezizomycotina</taxon>
        <taxon>Dothideomycetes</taxon>
        <taxon>Pleosporomycetidae</taxon>
        <taxon>Pleosporales</taxon>
        <taxon>Lindgomycetaceae</taxon>
        <taxon>Lindgomyces</taxon>
    </lineage>
</organism>
<sequence>MLGFAETVHTQEAMPIRQAMQLYSVLQMPPSVRERATRAASLMETLPYLTSIKTVSTGALELFRYDWAEEFTELADEITRSMKHDIQHRAKLVAGLEFTKAASDAVRLAIVILTKGKLQIRNQIVILVPFLLSRDAFGKALPYVPEEVKRIYQSLQAFHGVNAAFHLSHKGEHLCTLELQLDFVTLAFGNFDLESSTATPVLLWVHPASPAEGEAEDCTKSRGHSR</sequence>
<protein>
    <submittedName>
        <fullName evidence="1">Uncharacterized protein</fullName>
    </submittedName>
</protein>
<keyword evidence="2" id="KW-1185">Reference proteome</keyword>
<dbReference type="EMBL" id="MU003495">
    <property type="protein sequence ID" value="KAF2476080.1"/>
    <property type="molecule type" value="Genomic_DNA"/>
</dbReference>
<accession>A0ACB6RBI9</accession>
<dbReference type="Proteomes" id="UP000799755">
    <property type="component" value="Unassembled WGS sequence"/>
</dbReference>
<name>A0ACB6RBI9_9PLEO</name>
<evidence type="ECO:0000313" key="2">
    <source>
        <dbReference type="Proteomes" id="UP000799755"/>
    </source>
</evidence>
<evidence type="ECO:0000313" key="1">
    <source>
        <dbReference type="EMBL" id="KAF2476080.1"/>
    </source>
</evidence>
<proteinExistence type="predicted"/>
<comment type="caution">
    <text evidence="1">The sequence shown here is derived from an EMBL/GenBank/DDBJ whole genome shotgun (WGS) entry which is preliminary data.</text>
</comment>
<reference evidence="1" key="1">
    <citation type="journal article" date="2020" name="Stud. Mycol.">
        <title>101 Dothideomycetes genomes: a test case for predicting lifestyles and emergence of pathogens.</title>
        <authorList>
            <person name="Haridas S."/>
            <person name="Albert R."/>
            <person name="Binder M."/>
            <person name="Bloem J."/>
            <person name="Labutti K."/>
            <person name="Salamov A."/>
            <person name="Andreopoulos B."/>
            <person name="Baker S."/>
            <person name="Barry K."/>
            <person name="Bills G."/>
            <person name="Bluhm B."/>
            <person name="Cannon C."/>
            <person name="Castanera R."/>
            <person name="Culley D."/>
            <person name="Daum C."/>
            <person name="Ezra D."/>
            <person name="Gonzalez J."/>
            <person name="Henrissat B."/>
            <person name="Kuo A."/>
            <person name="Liang C."/>
            <person name="Lipzen A."/>
            <person name="Lutzoni F."/>
            <person name="Magnuson J."/>
            <person name="Mondo S."/>
            <person name="Nolan M."/>
            <person name="Ohm R."/>
            <person name="Pangilinan J."/>
            <person name="Park H.-J."/>
            <person name="Ramirez L."/>
            <person name="Alfaro M."/>
            <person name="Sun H."/>
            <person name="Tritt A."/>
            <person name="Yoshinaga Y."/>
            <person name="Zwiers L.-H."/>
            <person name="Turgeon B."/>
            <person name="Goodwin S."/>
            <person name="Spatafora J."/>
            <person name="Crous P."/>
            <person name="Grigoriev I."/>
        </authorList>
    </citation>
    <scope>NUCLEOTIDE SEQUENCE</scope>
    <source>
        <strain evidence="1">ATCC 200398</strain>
    </source>
</reference>
<gene>
    <name evidence="1" type="ORF">BDR25DRAFT_339939</name>
</gene>